<organism evidence="13 14">
    <name type="scientific">Eimeria maxima</name>
    <name type="common">Coccidian parasite</name>
    <dbReference type="NCBI Taxonomy" id="5804"/>
    <lineage>
        <taxon>Eukaryota</taxon>
        <taxon>Sar</taxon>
        <taxon>Alveolata</taxon>
        <taxon>Apicomplexa</taxon>
        <taxon>Conoidasida</taxon>
        <taxon>Coccidia</taxon>
        <taxon>Eucoccidiorida</taxon>
        <taxon>Eimeriorina</taxon>
        <taxon>Eimeriidae</taxon>
        <taxon>Eimeria</taxon>
    </lineage>
</organism>
<dbReference type="Gene3D" id="3.30.1490.30">
    <property type="match status" value="1"/>
</dbReference>
<dbReference type="Pfam" id="PF00204">
    <property type="entry name" value="DNA_gyraseB"/>
    <property type="match status" value="1"/>
</dbReference>
<comment type="function">
    <text evidence="10">Control of topological states of DNA by transient breakage and subsequent rejoining of DNA strands. Topoisomerase II makes double-strand breaks.</text>
</comment>
<evidence type="ECO:0000256" key="1">
    <source>
        <dbReference type="ARBA" id="ARBA00000185"/>
    </source>
</evidence>
<keyword evidence="7 10" id="KW-0799">Topoisomerase</keyword>
<dbReference type="GO" id="GO:0000819">
    <property type="term" value="P:sister chromatid segregation"/>
    <property type="evidence" value="ECO:0007669"/>
    <property type="project" value="TreeGrafter"/>
</dbReference>
<dbReference type="PROSITE" id="PS00177">
    <property type="entry name" value="TOPOISOMERASE_II"/>
    <property type="match status" value="1"/>
</dbReference>
<reference evidence="13" key="1">
    <citation type="submission" date="2013-10" db="EMBL/GenBank/DDBJ databases">
        <title>Genomic analysis of the causative agents of coccidiosis in chickens.</title>
        <authorList>
            <person name="Reid A.J."/>
            <person name="Blake D."/>
            <person name="Billington K."/>
            <person name="Browne H."/>
            <person name="Dunn M."/>
            <person name="Hung S."/>
            <person name="Kawahara F."/>
            <person name="Miranda-Saavedra D."/>
            <person name="Mourier T."/>
            <person name="Nagra H."/>
            <person name="Otto T.D."/>
            <person name="Rawlings N."/>
            <person name="Sanchez A."/>
            <person name="Sanders M."/>
            <person name="Subramaniam C."/>
            <person name="Tay Y."/>
            <person name="Dear P."/>
            <person name="Doerig C."/>
            <person name="Gruber A."/>
            <person name="Parkinson J."/>
            <person name="Shirley M."/>
            <person name="Wan K.L."/>
            <person name="Berriman M."/>
            <person name="Tomley F."/>
            <person name="Pain A."/>
        </authorList>
    </citation>
    <scope>NUCLEOTIDE SEQUENCE [LARGE SCALE GENOMIC DNA]</scope>
    <source>
        <strain evidence="13">Weybridge</strain>
    </source>
</reference>
<evidence type="ECO:0000256" key="3">
    <source>
        <dbReference type="ARBA" id="ARBA00001946"/>
    </source>
</evidence>
<comment type="catalytic activity">
    <reaction evidence="1 10">
        <text>ATP-dependent breakage, passage and rejoining of double-stranded DNA.</text>
        <dbReference type="EC" id="5.6.2.2"/>
    </reaction>
</comment>
<feature type="region of interest" description="Disordered" evidence="11">
    <location>
        <begin position="327"/>
        <end position="378"/>
    </location>
</feature>
<dbReference type="Pfam" id="PF02518">
    <property type="entry name" value="HATPase_c"/>
    <property type="match status" value="1"/>
</dbReference>
<proteinExistence type="inferred from homology"/>
<keyword evidence="8 10" id="KW-0238">DNA-binding</keyword>
<name>U6M9G8_EIMMA</name>
<dbReference type="RefSeq" id="XP_013335762.1">
    <property type="nucleotide sequence ID" value="XM_013480308.1"/>
</dbReference>
<comment type="similarity">
    <text evidence="4 10">Belongs to the type II topoisomerase family.</text>
</comment>
<dbReference type="InterPro" id="IPR003594">
    <property type="entry name" value="HATPase_dom"/>
</dbReference>
<comment type="subunit">
    <text evidence="10">Homodimer.</text>
</comment>
<dbReference type="FunFam" id="3.40.50.670:FF:000001">
    <property type="entry name" value="DNA topoisomerase 2"/>
    <property type="match status" value="1"/>
</dbReference>
<protein>
    <recommendedName>
        <fullName evidence="10">DNA topoisomerase 2</fullName>
        <ecNumber evidence="10">5.6.2.2</ecNumber>
    </recommendedName>
</protein>
<feature type="domain" description="Toprim" evidence="12">
    <location>
        <begin position="554"/>
        <end position="668"/>
    </location>
</feature>
<dbReference type="FunFam" id="3.30.230.10:FF:000008">
    <property type="entry name" value="DNA topoisomerase 2"/>
    <property type="match status" value="1"/>
</dbReference>
<dbReference type="InterPro" id="IPR020568">
    <property type="entry name" value="Ribosomal_Su5_D2-typ_SF"/>
</dbReference>
<dbReference type="GO" id="GO:0006265">
    <property type="term" value="P:DNA topological change"/>
    <property type="evidence" value="ECO:0007669"/>
    <property type="project" value="UniProtKB-UniRule"/>
</dbReference>
<keyword evidence="9 10" id="KW-0413">Isomerase</keyword>
<evidence type="ECO:0000256" key="4">
    <source>
        <dbReference type="ARBA" id="ARBA00011080"/>
    </source>
</evidence>
<dbReference type="GO" id="GO:0005634">
    <property type="term" value="C:nucleus"/>
    <property type="evidence" value="ECO:0007669"/>
    <property type="project" value="TreeGrafter"/>
</dbReference>
<feature type="region of interest" description="Disordered" evidence="11">
    <location>
        <begin position="1"/>
        <end position="35"/>
    </location>
</feature>
<evidence type="ECO:0000313" key="13">
    <source>
        <dbReference type="EMBL" id="CDJ59114.1"/>
    </source>
</evidence>
<evidence type="ECO:0000256" key="10">
    <source>
        <dbReference type="RuleBase" id="RU362094"/>
    </source>
</evidence>
<reference evidence="13" key="2">
    <citation type="submission" date="2013-10" db="EMBL/GenBank/DDBJ databases">
        <authorList>
            <person name="Aslett M."/>
        </authorList>
    </citation>
    <scope>NUCLEOTIDE SEQUENCE [LARGE SCALE GENOMIC DNA]</scope>
    <source>
        <strain evidence="13">Weybridge</strain>
    </source>
</reference>
<dbReference type="PRINTS" id="PR01158">
    <property type="entry name" value="TOPISMRASEII"/>
</dbReference>
<feature type="compositionally biased region" description="Polar residues" evidence="11">
    <location>
        <begin position="1"/>
        <end position="11"/>
    </location>
</feature>
<dbReference type="InterPro" id="IPR014721">
    <property type="entry name" value="Ribsml_uS5_D2-typ_fold_subgr"/>
</dbReference>
<dbReference type="AlphaFoldDB" id="U6M9G8"/>
<dbReference type="GO" id="GO:0005524">
    <property type="term" value="F:ATP binding"/>
    <property type="evidence" value="ECO:0007669"/>
    <property type="project" value="UniProtKB-UniRule"/>
</dbReference>
<dbReference type="Proteomes" id="UP000030763">
    <property type="component" value="Unassembled WGS sequence"/>
</dbReference>
<dbReference type="OrthoDB" id="276498at2759"/>
<dbReference type="CDD" id="cd03365">
    <property type="entry name" value="TOPRIM_TopoIIA"/>
    <property type="match status" value="1"/>
</dbReference>
<evidence type="ECO:0000259" key="12">
    <source>
        <dbReference type="PROSITE" id="PS50880"/>
    </source>
</evidence>
<accession>U6M9G8</accession>
<dbReference type="Pfam" id="PF01751">
    <property type="entry name" value="Toprim"/>
    <property type="match status" value="1"/>
</dbReference>
<evidence type="ECO:0000256" key="5">
    <source>
        <dbReference type="ARBA" id="ARBA00022741"/>
    </source>
</evidence>
<dbReference type="Gene3D" id="3.30.230.10">
    <property type="match status" value="1"/>
</dbReference>
<gene>
    <name evidence="13" type="ORF">EMWEY_00003620</name>
</gene>
<keyword evidence="5 10" id="KW-0547">Nucleotide-binding</keyword>
<keyword evidence="14" id="KW-1185">Reference proteome</keyword>
<dbReference type="InterPro" id="IPR034157">
    <property type="entry name" value="TOPRIM_TopoII"/>
</dbReference>
<dbReference type="GO" id="GO:0000712">
    <property type="term" value="P:resolution of meiotic recombination intermediates"/>
    <property type="evidence" value="ECO:0007669"/>
    <property type="project" value="TreeGrafter"/>
</dbReference>
<dbReference type="OMA" id="FRFIMER"/>
<dbReference type="CDD" id="cd16930">
    <property type="entry name" value="HATPase_TopII-like"/>
    <property type="match status" value="1"/>
</dbReference>
<dbReference type="CDD" id="cd03481">
    <property type="entry name" value="TopoIIA_Trans_ScTopoIIA"/>
    <property type="match status" value="1"/>
</dbReference>
<dbReference type="PANTHER" id="PTHR10169">
    <property type="entry name" value="DNA TOPOISOMERASE/GYRASE"/>
    <property type="match status" value="1"/>
</dbReference>
<dbReference type="SUPFAM" id="SSF56719">
    <property type="entry name" value="Type II DNA topoisomerase"/>
    <property type="match status" value="1"/>
</dbReference>
<dbReference type="PROSITE" id="PS50880">
    <property type="entry name" value="TOPRIM"/>
    <property type="match status" value="1"/>
</dbReference>
<dbReference type="InterPro" id="IPR001154">
    <property type="entry name" value="TopoII_euk"/>
</dbReference>
<dbReference type="InterPro" id="IPR013759">
    <property type="entry name" value="Topo_IIA_B_C"/>
</dbReference>
<evidence type="ECO:0000256" key="8">
    <source>
        <dbReference type="ARBA" id="ARBA00023125"/>
    </source>
</evidence>
<feature type="compositionally biased region" description="Basic and acidic residues" evidence="11">
    <location>
        <begin position="357"/>
        <end position="366"/>
    </location>
</feature>
<dbReference type="InterPro" id="IPR013760">
    <property type="entry name" value="Topo_IIA-like_dom_sf"/>
</dbReference>
<dbReference type="InterPro" id="IPR050634">
    <property type="entry name" value="DNA_Topoisomerase_II"/>
</dbReference>
<dbReference type="EMBL" id="HG720102">
    <property type="protein sequence ID" value="CDJ59114.1"/>
    <property type="molecule type" value="Genomic_DNA"/>
</dbReference>
<dbReference type="Pfam" id="PF16898">
    <property type="entry name" value="TOPRIM_C"/>
    <property type="match status" value="1"/>
</dbReference>
<dbReference type="EC" id="5.6.2.2" evidence="10"/>
<dbReference type="VEuPathDB" id="ToxoDB:EMWEY_00003620"/>
<dbReference type="InterPro" id="IPR013506">
    <property type="entry name" value="Topo_IIA_bsu_dom2"/>
</dbReference>
<dbReference type="Gene3D" id="3.40.50.670">
    <property type="match status" value="1"/>
</dbReference>
<dbReference type="InterPro" id="IPR006171">
    <property type="entry name" value="TOPRIM_dom"/>
</dbReference>
<dbReference type="PRINTS" id="PR00418">
    <property type="entry name" value="TPI2FAMILY"/>
</dbReference>
<evidence type="ECO:0000256" key="6">
    <source>
        <dbReference type="ARBA" id="ARBA00022840"/>
    </source>
</evidence>
<dbReference type="GeneID" id="25334348"/>
<dbReference type="InterPro" id="IPR001241">
    <property type="entry name" value="Topo_IIA"/>
</dbReference>
<dbReference type="SUPFAM" id="SSF54211">
    <property type="entry name" value="Ribosomal protein S5 domain 2-like"/>
    <property type="match status" value="1"/>
</dbReference>
<comment type="cofactor">
    <cofactor evidence="3">
        <name>Mg(2+)</name>
        <dbReference type="ChEBI" id="CHEBI:18420"/>
    </cofactor>
</comment>
<dbReference type="SUPFAM" id="SSF55874">
    <property type="entry name" value="ATPase domain of HSP90 chaperone/DNA topoisomerase II/histidine kinase"/>
    <property type="match status" value="1"/>
</dbReference>
<dbReference type="SMART" id="SM00433">
    <property type="entry name" value="TOP2c"/>
    <property type="match status" value="1"/>
</dbReference>
<dbReference type="PANTHER" id="PTHR10169:SF38">
    <property type="entry name" value="DNA TOPOISOMERASE 2"/>
    <property type="match status" value="1"/>
</dbReference>
<keyword evidence="6 10" id="KW-0067">ATP-binding</keyword>
<dbReference type="GO" id="GO:0003918">
    <property type="term" value="F:DNA topoisomerase type II (double strand cut, ATP-hydrolyzing) activity"/>
    <property type="evidence" value="ECO:0007669"/>
    <property type="project" value="UniProtKB-UniRule"/>
</dbReference>
<evidence type="ECO:0000256" key="9">
    <source>
        <dbReference type="ARBA" id="ARBA00023235"/>
    </source>
</evidence>
<feature type="compositionally biased region" description="Basic residues" evidence="11">
    <location>
        <begin position="327"/>
        <end position="342"/>
    </location>
</feature>
<evidence type="ECO:0000256" key="7">
    <source>
        <dbReference type="ARBA" id="ARBA00023029"/>
    </source>
</evidence>
<evidence type="ECO:0000256" key="2">
    <source>
        <dbReference type="ARBA" id="ARBA00001913"/>
    </source>
</evidence>
<evidence type="ECO:0000313" key="14">
    <source>
        <dbReference type="Proteomes" id="UP000030763"/>
    </source>
</evidence>
<dbReference type="InterPro" id="IPR036890">
    <property type="entry name" value="HATPase_C_sf"/>
</dbReference>
<comment type="cofactor">
    <cofactor evidence="2">
        <name>Ca(2+)</name>
        <dbReference type="ChEBI" id="CHEBI:29108"/>
    </cofactor>
</comment>
<sequence length="720" mass="80137">MSSSDSENVHASSSESGEEEAPVARTGGGGKRSKKTIEENCDVGLCVCIPPQRYQKKSQLEHILLRPDSYIGSTEISAQQVWVMPEGEMRMQQRVISFPPGLYKIVDEILVNAADVKARETEGGGAPRAKMNAIKVTVDQAQGFIKVWNDGEGIPVAIHKEHNVYVAELIFGQLLTSDNYDDSEARVTGGRNGFGAKLTNIFSSHFEVECADSKRKLKIKVVWTDNMGKQDPPVVTPFNGAGDFVSVKFKPDLQRFGMSAIGEQSCPCAYYDARAHRLDDDLVSLVRKRCFDLAGTSGTAVYWNGTRLPVRSFVDYVDLYLGEGAGKKRGKGKEKGKRKSKKKGSDGETSDDSDVYEGERENGSEPKEDDDKENESPPEKQIIKIHEKMHRWEVVISQTDGSSFSQVSFVNSICTTKGGHHVTHVIEPLLAALVKKANAKNKGGMEIKPPHVKQHLWVFVKCLIENPAFDSQTKETLTTTVSRFGSKCTLSERTINAVAKSPILEGVLLWAQTKAQVELRRQMQVGKTKGRERLTGISKLEDANEAGGRYAQECTLILTEGDSAKTSCLAGLSVVGREKYGVFPLRGKLLNVREASFKQLKENREIQNILRILGLQINDKVQDTRGLRYGSLMIMTDQDYDGSHIKGLLINMLHHYWPQLLQCNHFLTEFVTPIVKVSKGSVEKAFFTLVEYDMWRKQAGNLAGWKIKYYKSVNCEPTML</sequence>
<dbReference type="GO" id="GO:0003677">
    <property type="term" value="F:DNA binding"/>
    <property type="evidence" value="ECO:0007669"/>
    <property type="project" value="UniProtKB-UniRule"/>
</dbReference>
<evidence type="ECO:0000256" key="11">
    <source>
        <dbReference type="SAM" id="MobiDB-lite"/>
    </source>
</evidence>
<dbReference type="InterPro" id="IPR031660">
    <property type="entry name" value="TOPRIM_C"/>
</dbReference>
<dbReference type="InterPro" id="IPR018522">
    <property type="entry name" value="TopoIIA_CS"/>
</dbReference>
<dbReference type="Gene3D" id="3.30.565.10">
    <property type="entry name" value="Histidine kinase-like ATPase, C-terminal domain"/>
    <property type="match status" value="1"/>
</dbReference>